<gene>
    <name evidence="1" type="ORF">MARPO_0097s0019</name>
</gene>
<proteinExistence type="predicted"/>
<dbReference type="AlphaFoldDB" id="A0A2R6WFB0"/>
<organism evidence="1 2">
    <name type="scientific">Marchantia polymorpha</name>
    <name type="common">Common liverwort</name>
    <name type="synonym">Marchantia aquatica</name>
    <dbReference type="NCBI Taxonomy" id="3197"/>
    <lineage>
        <taxon>Eukaryota</taxon>
        <taxon>Viridiplantae</taxon>
        <taxon>Streptophyta</taxon>
        <taxon>Embryophyta</taxon>
        <taxon>Marchantiophyta</taxon>
        <taxon>Marchantiopsida</taxon>
        <taxon>Marchantiidae</taxon>
        <taxon>Marchantiales</taxon>
        <taxon>Marchantiaceae</taxon>
        <taxon>Marchantia</taxon>
    </lineage>
</organism>
<protein>
    <submittedName>
        <fullName evidence="1">Uncharacterized protein</fullName>
    </submittedName>
</protein>
<sequence length="106" mass="12009">MTFGCDLPQLCATRGQALRWRIRESSHARRRLWAQKFWSWANLWGPADARTRSAVRDLASLSDIICHACVCILPYTVSASSFPAYVRYGWGQARPGQHGMNLEKGL</sequence>
<evidence type="ECO:0000313" key="1">
    <source>
        <dbReference type="EMBL" id="PTQ32533.1"/>
    </source>
</evidence>
<keyword evidence="2" id="KW-1185">Reference proteome</keyword>
<evidence type="ECO:0000313" key="2">
    <source>
        <dbReference type="Proteomes" id="UP000244005"/>
    </source>
</evidence>
<dbReference type="EMBL" id="KZ772769">
    <property type="protein sequence ID" value="PTQ32533.1"/>
    <property type="molecule type" value="Genomic_DNA"/>
</dbReference>
<name>A0A2R6WFB0_MARPO</name>
<dbReference type="Proteomes" id="UP000244005">
    <property type="component" value="Unassembled WGS sequence"/>
</dbReference>
<accession>A0A2R6WFB0</accession>
<reference evidence="2" key="1">
    <citation type="journal article" date="2017" name="Cell">
        <title>Insights into land plant evolution garnered from the Marchantia polymorpha genome.</title>
        <authorList>
            <person name="Bowman J.L."/>
            <person name="Kohchi T."/>
            <person name="Yamato K.T."/>
            <person name="Jenkins J."/>
            <person name="Shu S."/>
            <person name="Ishizaki K."/>
            <person name="Yamaoka S."/>
            <person name="Nishihama R."/>
            <person name="Nakamura Y."/>
            <person name="Berger F."/>
            <person name="Adam C."/>
            <person name="Aki S.S."/>
            <person name="Althoff F."/>
            <person name="Araki T."/>
            <person name="Arteaga-Vazquez M.A."/>
            <person name="Balasubrmanian S."/>
            <person name="Barry K."/>
            <person name="Bauer D."/>
            <person name="Boehm C.R."/>
            <person name="Briginshaw L."/>
            <person name="Caballero-Perez J."/>
            <person name="Catarino B."/>
            <person name="Chen F."/>
            <person name="Chiyoda S."/>
            <person name="Chovatia M."/>
            <person name="Davies K.M."/>
            <person name="Delmans M."/>
            <person name="Demura T."/>
            <person name="Dierschke T."/>
            <person name="Dolan L."/>
            <person name="Dorantes-Acosta A.E."/>
            <person name="Eklund D.M."/>
            <person name="Florent S.N."/>
            <person name="Flores-Sandoval E."/>
            <person name="Fujiyama A."/>
            <person name="Fukuzawa H."/>
            <person name="Galik B."/>
            <person name="Grimanelli D."/>
            <person name="Grimwood J."/>
            <person name="Grossniklaus U."/>
            <person name="Hamada T."/>
            <person name="Haseloff J."/>
            <person name="Hetherington A.J."/>
            <person name="Higo A."/>
            <person name="Hirakawa Y."/>
            <person name="Hundley H.N."/>
            <person name="Ikeda Y."/>
            <person name="Inoue K."/>
            <person name="Inoue S.I."/>
            <person name="Ishida S."/>
            <person name="Jia Q."/>
            <person name="Kakita M."/>
            <person name="Kanazawa T."/>
            <person name="Kawai Y."/>
            <person name="Kawashima T."/>
            <person name="Kennedy M."/>
            <person name="Kinose K."/>
            <person name="Kinoshita T."/>
            <person name="Kohara Y."/>
            <person name="Koide E."/>
            <person name="Komatsu K."/>
            <person name="Kopischke S."/>
            <person name="Kubo M."/>
            <person name="Kyozuka J."/>
            <person name="Lagercrantz U."/>
            <person name="Lin S.S."/>
            <person name="Lindquist E."/>
            <person name="Lipzen A.M."/>
            <person name="Lu C.W."/>
            <person name="De Luna E."/>
            <person name="Martienssen R.A."/>
            <person name="Minamino N."/>
            <person name="Mizutani M."/>
            <person name="Mizutani M."/>
            <person name="Mochizuki N."/>
            <person name="Monte I."/>
            <person name="Mosher R."/>
            <person name="Nagasaki H."/>
            <person name="Nakagami H."/>
            <person name="Naramoto S."/>
            <person name="Nishitani K."/>
            <person name="Ohtani M."/>
            <person name="Okamoto T."/>
            <person name="Okumura M."/>
            <person name="Phillips J."/>
            <person name="Pollak B."/>
            <person name="Reinders A."/>
            <person name="Rovekamp M."/>
            <person name="Sano R."/>
            <person name="Sawa S."/>
            <person name="Schmid M.W."/>
            <person name="Shirakawa M."/>
            <person name="Solano R."/>
            <person name="Spunde A."/>
            <person name="Suetsugu N."/>
            <person name="Sugano S."/>
            <person name="Sugiyama A."/>
            <person name="Sun R."/>
            <person name="Suzuki Y."/>
            <person name="Takenaka M."/>
            <person name="Takezawa D."/>
            <person name="Tomogane H."/>
            <person name="Tsuzuki M."/>
            <person name="Ueda T."/>
            <person name="Umeda M."/>
            <person name="Ward J.M."/>
            <person name="Watanabe Y."/>
            <person name="Yazaki K."/>
            <person name="Yokoyama R."/>
            <person name="Yoshitake Y."/>
            <person name="Yotsui I."/>
            <person name="Zachgo S."/>
            <person name="Schmutz J."/>
        </authorList>
    </citation>
    <scope>NUCLEOTIDE SEQUENCE [LARGE SCALE GENOMIC DNA]</scope>
    <source>
        <strain evidence="2">Tak-1</strain>
    </source>
</reference>
<dbReference type="Gramene" id="Mp6g06250.1">
    <property type="protein sequence ID" value="Mp6g06250.1.cds1"/>
    <property type="gene ID" value="Mp6g06250"/>
</dbReference>